<name>A0ABP0PC52_9DINO</name>
<gene>
    <name evidence="3" type="ORF">CCMP2556_LOCUS36100</name>
</gene>
<evidence type="ECO:0000256" key="2">
    <source>
        <dbReference type="SAM" id="SignalP"/>
    </source>
</evidence>
<feature type="chain" id="PRO_5047239383" evidence="2">
    <location>
        <begin position="21"/>
        <end position="1659"/>
    </location>
</feature>
<organism evidence="3 4">
    <name type="scientific">Durusdinium trenchii</name>
    <dbReference type="NCBI Taxonomy" id="1381693"/>
    <lineage>
        <taxon>Eukaryota</taxon>
        <taxon>Sar</taxon>
        <taxon>Alveolata</taxon>
        <taxon>Dinophyceae</taxon>
        <taxon>Suessiales</taxon>
        <taxon>Symbiodiniaceae</taxon>
        <taxon>Durusdinium</taxon>
    </lineage>
</organism>
<feature type="signal peptide" evidence="2">
    <location>
        <begin position="1"/>
        <end position="20"/>
    </location>
</feature>
<feature type="transmembrane region" description="Helical" evidence="1">
    <location>
        <begin position="1038"/>
        <end position="1056"/>
    </location>
</feature>
<feature type="transmembrane region" description="Helical" evidence="1">
    <location>
        <begin position="1013"/>
        <end position="1032"/>
    </location>
</feature>
<protein>
    <submittedName>
        <fullName evidence="3">Uncharacterized protein</fullName>
    </submittedName>
</protein>
<accession>A0ABP0PC52</accession>
<evidence type="ECO:0000256" key="1">
    <source>
        <dbReference type="SAM" id="Phobius"/>
    </source>
</evidence>
<keyword evidence="2" id="KW-0732">Signal</keyword>
<keyword evidence="1" id="KW-0472">Membrane</keyword>
<sequence length="1659" mass="184018">MARWRQLLCGLAVLIGVSQAQTDAVTPWLDVCTSEDFLNYRAQLCPATFVVSTLAFNPLYPLAISNVTIILQPSEDLQSSIQTTQFIELNLPGFEAIGTTNVANANLRDLPITAGNTVPLGVDPLFGYNTYANPLFTDFAQYNIRTRLLRLMVRTGNSLLSNRDTEITVCCMKLPAASPKDFTGYTISGPTSLDTIVTIPEEPILSTPFIDPGLQWEFLRVSFEPPISQHVTIIHLTLRPANALTDRARIILSMPEITRVNNVSGEVSFNTANSISGADWMFFESSALWDAGVGTLTFFLRQGKVLLASRQVTLSTNPGEFELPVELAADSPTLTVSARSFDNIDEVVRETPVTQSSAVPHVRNFTFTRLAYTNNVANQQTNVLFHFMTNRPLFAGSVIYLRLSGFTAQRVEVPLKGTTKVHFRDESGYFNLPENILELHITRTIYSDESLFELEMVELILPPALYANDTSLLAWNSDPGAPQQPVDDSPMVGNGYKTFKRSQLAFEPSEPRLAANITFTLEPSIVFYQGDMIVIHMYGFACTATTIPLLGPDAFRVEGQAASWTPEESMLVFTTAQNEIISNAAPFRVSIGRDVNFRLPDKLSENDGILRIEGKGAEGVLIDLEPVKKIPKIGDDKYVIESRVVFQPQDESVNAFTRISFSMVLNTDVLPNSTIYIKLGGLVRDPGRTNMVGVQGPARSGEIKLSGANGPLFRGEVGYWDQDQVLLTVQMISTVQIYAGERVRFFIERDQDFKLPFSAYPNDPSFRLAVPEAGIPERPFLFSTRVSQQGKEFGVSEIFYGSRGAVAYPNTVVEFNFRFQPNVNLPAGTTVRLTLPGFTCPFTSVPIGTQEVPVLGEKDLSDFIRFGQWNQMDNTFDLVVPVGQAIYRQLTTVLRIMQSGGFRLPITPLLPDDTRLTIQAIGNVVVFEEPIKNSPRVVDRSFQVSEFIYAPPQQDSIFQLKMLLQPTVNITHANDIVLFLCFLRRSEFDLLSLQEFRREALIQYSNTNQSEPLRILIFFLFTVSALSAPAFAPSNAALWYYALAVLFSVVFGFLFVRERGKRTAQLVRLEREYAIGDLPVELFNPTLAASRGFELQALRGSKRVVALFGSFQQVKESLRSARPYRRRFVQSDVLILPVCSSLEGADEVAFAAWGEAGLRASRDWLARPQALRRWRSYFQGILEDKEVAAGQSLWVGLSLKGRVFGSDFGIPIWDEILAAMPPTKALSSTEELFALAETSCGALEAQKDFYDALTGGDVERMRGLFEAKDDAELSAALQVEQEQSNLSGWDMVLAAENRPQLVTASFDCVKQSETRAITTCIEFPVLGPTLLATQLWARSSEGEPWRLQSHRSIPYASGVEARVALRCDHRGCIAFGKPGFRNSLSKVNIHIMGEDRGRIQDSMGSWNETTARLTLKVPLREVIPAFTMLDLRVEESQGFILPSALNANDTSLRISSLNNIQEEPIKTSPMVGNGPFTGHLYCMFQYEVGTRSPSPICPTAIDCNPPLTDPCNPSELTRCGCDARVDEIFPMMVLGFNLQNEDSVHFLPYDQLCNFDLIGPTILNPFSEPLSQTVSENRDQVTYEGMTSISTGIYRVCANHVGRLYDVGMVIVRPSCQVPLVLVDGACVEHCPRTKVPVAGKCIRDTMAFHALDTVDGLG</sequence>
<keyword evidence="4" id="KW-1185">Reference proteome</keyword>
<proteinExistence type="predicted"/>
<dbReference type="EMBL" id="CAXAMN010022873">
    <property type="protein sequence ID" value="CAK9073336.1"/>
    <property type="molecule type" value="Genomic_DNA"/>
</dbReference>
<evidence type="ECO:0000313" key="4">
    <source>
        <dbReference type="Proteomes" id="UP001642484"/>
    </source>
</evidence>
<dbReference type="PANTHER" id="PTHR35498">
    <property type="entry name" value="PROTEIN LOW PSII ACCUMULATION 1, CHLOROPLASTIC"/>
    <property type="match status" value="1"/>
</dbReference>
<reference evidence="3 4" key="1">
    <citation type="submission" date="2024-02" db="EMBL/GenBank/DDBJ databases">
        <authorList>
            <person name="Chen Y."/>
            <person name="Shah S."/>
            <person name="Dougan E. K."/>
            <person name="Thang M."/>
            <person name="Chan C."/>
        </authorList>
    </citation>
    <scope>NUCLEOTIDE SEQUENCE [LARGE SCALE GENOMIC DNA]</scope>
</reference>
<keyword evidence="1" id="KW-0812">Transmembrane</keyword>
<evidence type="ECO:0000313" key="3">
    <source>
        <dbReference type="EMBL" id="CAK9073336.1"/>
    </source>
</evidence>
<dbReference type="PANTHER" id="PTHR35498:SF1">
    <property type="entry name" value="LOW PSII ACCUMULATION-LIKE PROTEIN"/>
    <property type="match status" value="1"/>
</dbReference>
<dbReference type="Gene3D" id="3.10.450.50">
    <property type="match status" value="1"/>
</dbReference>
<keyword evidence="1" id="KW-1133">Transmembrane helix</keyword>
<comment type="caution">
    <text evidence="3">The sequence shown here is derived from an EMBL/GenBank/DDBJ whole genome shotgun (WGS) entry which is preliminary data.</text>
</comment>
<dbReference type="Proteomes" id="UP001642484">
    <property type="component" value="Unassembled WGS sequence"/>
</dbReference>